<keyword evidence="2" id="KW-1185">Reference proteome</keyword>
<dbReference type="RefSeq" id="WP_054658359.1">
    <property type="nucleotide sequence ID" value="NZ_BAZI01000070.1"/>
</dbReference>
<evidence type="ECO:0000313" key="1">
    <source>
        <dbReference type="EMBL" id="KRG39383.1"/>
    </source>
</evidence>
<organism evidence="1 2">
    <name type="scientific">Stenotrophomonas pictorum JCM 9942</name>
    <dbReference type="NCBI Taxonomy" id="1236960"/>
    <lineage>
        <taxon>Bacteria</taxon>
        <taxon>Pseudomonadati</taxon>
        <taxon>Pseudomonadota</taxon>
        <taxon>Gammaproteobacteria</taxon>
        <taxon>Lysobacterales</taxon>
        <taxon>Lysobacteraceae</taxon>
        <taxon>Stenotrophomonas</taxon>
    </lineage>
</organism>
<accession>A0A0R0ACY1</accession>
<dbReference type="EMBL" id="LLXS01000045">
    <property type="protein sequence ID" value="KRG39383.1"/>
    <property type="molecule type" value="Genomic_DNA"/>
</dbReference>
<proteinExistence type="predicted"/>
<dbReference type="InterPro" id="IPR021649">
    <property type="entry name" value="DUF3247"/>
</dbReference>
<evidence type="ECO:0000313" key="2">
    <source>
        <dbReference type="Proteomes" id="UP000050836"/>
    </source>
</evidence>
<name>A0A0R0ACY1_9GAMM</name>
<evidence type="ECO:0008006" key="3">
    <source>
        <dbReference type="Google" id="ProtNLM"/>
    </source>
</evidence>
<dbReference type="Pfam" id="PF11607">
    <property type="entry name" value="DUF3247"/>
    <property type="match status" value="1"/>
</dbReference>
<comment type="caution">
    <text evidence="1">The sequence shown here is derived from an EMBL/GenBank/DDBJ whole genome shotgun (WGS) entry which is preliminary data.</text>
</comment>
<reference evidence="1 2" key="1">
    <citation type="submission" date="2015-10" db="EMBL/GenBank/DDBJ databases">
        <title>Genome sequencing and analysis of members of genus Stenotrophomonas.</title>
        <authorList>
            <person name="Patil P.P."/>
            <person name="Midha S."/>
            <person name="Patil P.B."/>
        </authorList>
    </citation>
    <scope>NUCLEOTIDE SEQUENCE [LARGE SCALE GENOMIC DNA]</scope>
    <source>
        <strain evidence="1 2">JCM 9942</strain>
    </source>
</reference>
<dbReference type="Proteomes" id="UP000050836">
    <property type="component" value="Unassembled WGS sequence"/>
</dbReference>
<dbReference type="AlphaFoldDB" id="A0A0R0ACY1"/>
<dbReference type="Gene3D" id="2.30.30.720">
    <property type="entry name" value="Protein of unknown function (DUF3247)"/>
    <property type="match status" value="1"/>
</dbReference>
<protein>
    <recommendedName>
        <fullName evidence="3">DUF3247 domain-containing protein</fullName>
    </recommendedName>
</protein>
<dbReference type="OrthoDB" id="5958099at2"/>
<gene>
    <name evidence="1" type="ORF">ARC78_01270</name>
</gene>
<sequence>MSKIAPRVHTDQATIERLKDLQAALDAELVVELHLRGGATLTGTVVERPSILQFLDEGGNEGTNGVLPLDTGGKSVQRVWLDEVEHFQRLGTC</sequence>